<evidence type="ECO:0000313" key="2">
    <source>
        <dbReference type="Proteomes" id="UP000006564"/>
    </source>
</evidence>
<dbReference type="HOGENOM" id="CLU_2061008_0_0_1"/>
<reference evidence="1 2" key="1">
    <citation type="journal article" date="2005" name="Nature">
        <title>Genome sequencing and analysis of Aspergillus oryzae.</title>
        <authorList>
            <person name="Machida M."/>
            <person name="Asai K."/>
            <person name="Sano M."/>
            <person name="Tanaka T."/>
            <person name="Kumagai T."/>
            <person name="Terai G."/>
            <person name="Kusumoto K."/>
            <person name="Arima T."/>
            <person name="Akita O."/>
            <person name="Kashiwagi Y."/>
            <person name="Abe K."/>
            <person name="Gomi K."/>
            <person name="Horiuchi H."/>
            <person name="Kitamoto K."/>
            <person name="Kobayashi T."/>
            <person name="Takeuchi M."/>
            <person name="Denning D.W."/>
            <person name="Galagan J.E."/>
            <person name="Nierman W.C."/>
            <person name="Yu J."/>
            <person name="Archer D.B."/>
            <person name="Bennett J.W."/>
            <person name="Bhatnagar D."/>
            <person name="Cleveland T.E."/>
            <person name="Fedorova N.D."/>
            <person name="Gotoh O."/>
            <person name="Horikawa H."/>
            <person name="Hosoyama A."/>
            <person name="Ichinomiya M."/>
            <person name="Igarashi R."/>
            <person name="Iwashita K."/>
            <person name="Juvvadi P.R."/>
            <person name="Kato M."/>
            <person name="Kato Y."/>
            <person name="Kin T."/>
            <person name="Kokubun A."/>
            <person name="Maeda H."/>
            <person name="Maeyama N."/>
            <person name="Maruyama J."/>
            <person name="Nagasaki H."/>
            <person name="Nakajima T."/>
            <person name="Oda K."/>
            <person name="Okada K."/>
            <person name="Paulsen I."/>
            <person name="Sakamoto K."/>
            <person name="Sawano T."/>
            <person name="Takahashi M."/>
            <person name="Takase K."/>
            <person name="Terabayashi Y."/>
            <person name="Wortman J."/>
            <person name="Yamada O."/>
            <person name="Yamagata Y."/>
            <person name="Anazawa H."/>
            <person name="Hata Y."/>
            <person name="Koide Y."/>
            <person name="Komori T."/>
            <person name="Koyama Y."/>
            <person name="Minetoki T."/>
            <person name="Suharnan S."/>
            <person name="Tanaka A."/>
            <person name="Isono K."/>
            <person name="Kuhara S."/>
            <person name="Ogasawara N."/>
            <person name="Kikuchi H."/>
        </authorList>
    </citation>
    <scope>NUCLEOTIDE SEQUENCE [LARGE SCALE GENOMIC DNA]</scope>
    <source>
        <strain evidence="2">ATCC 42149 / RIB 40</strain>
    </source>
</reference>
<dbReference type="AlphaFoldDB" id="Q2UE42"/>
<keyword evidence="2" id="KW-1185">Reference proteome</keyword>
<sequence length="119" mass="13638">MNMGSVYQPRHQQVCYSAILDKKQPVPVSDATEVDKKQDEVVYEKVDQSTPQLGIDPNQQDISAFPMLSDKGFLAQLQEFHEALVKAIVNIVERWWDDSVSDFPSRMPLEPQAEEILKY</sequence>
<name>Q2UE42_ASPOR</name>
<dbReference type="EMBL" id="BA000051">
    <property type="protein sequence ID" value="BAE60173.1"/>
    <property type="molecule type" value="Genomic_DNA"/>
</dbReference>
<gene>
    <name evidence="1" type="ORF">AO090026000769</name>
</gene>
<dbReference type="KEGG" id="aor:AO090026000769"/>
<dbReference type="GeneID" id="5994202"/>
<organism evidence="1 2">
    <name type="scientific">Aspergillus oryzae (strain ATCC 42149 / RIB 40)</name>
    <name type="common">Yellow koji mold</name>
    <dbReference type="NCBI Taxonomy" id="510516"/>
    <lineage>
        <taxon>Eukaryota</taxon>
        <taxon>Fungi</taxon>
        <taxon>Dikarya</taxon>
        <taxon>Ascomycota</taxon>
        <taxon>Pezizomycotina</taxon>
        <taxon>Eurotiomycetes</taxon>
        <taxon>Eurotiomycetidae</taxon>
        <taxon>Eurotiales</taxon>
        <taxon>Aspergillaceae</taxon>
        <taxon>Aspergillus</taxon>
        <taxon>Aspergillus subgen. Circumdati</taxon>
    </lineage>
</organism>
<dbReference type="RefSeq" id="XP_023091163.1">
    <property type="nucleotide sequence ID" value="XM_023235920.1"/>
</dbReference>
<protein>
    <submittedName>
        <fullName evidence="1">DNA, SC026</fullName>
    </submittedName>
</protein>
<proteinExistence type="predicted"/>
<dbReference type="EMBL" id="AP007159">
    <property type="protein sequence ID" value="BAE60173.1"/>
    <property type="molecule type" value="Genomic_DNA"/>
</dbReference>
<evidence type="ECO:0000313" key="1">
    <source>
        <dbReference type="EMBL" id="BAE60173.1"/>
    </source>
</evidence>
<dbReference type="Proteomes" id="UP000006564">
    <property type="component" value="Chromosome 3"/>
</dbReference>
<dbReference type="VEuPathDB" id="FungiDB:AO090026000769"/>
<accession>Q2UE42</accession>